<feature type="transmembrane region" description="Helical" evidence="2">
    <location>
        <begin position="26"/>
        <end position="43"/>
    </location>
</feature>
<dbReference type="EMBL" id="VITY01000007">
    <property type="protein sequence ID" value="TWB96866.1"/>
    <property type="molecule type" value="Genomic_DNA"/>
</dbReference>
<keyword evidence="2" id="KW-0472">Membrane</keyword>
<evidence type="ECO:0000313" key="4">
    <source>
        <dbReference type="Proteomes" id="UP000321304"/>
    </source>
</evidence>
<evidence type="ECO:0000313" key="3">
    <source>
        <dbReference type="EMBL" id="TWB96866.1"/>
    </source>
</evidence>
<evidence type="ECO:0000256" key="1">
    <source>
        <dbReference type="SAM" id="MobiDB-lite"/>
    </source>
</evidence>
<evidence type="ECO:0000256" key="2">
    <source>
        <dbReference type="SAM" id="Phobius"/>
    </source>
</evidence>
<keyword evidence="2" id="KW-0812">Transmembrane</keyword>
<proteinExistence type="predicted"/>
<feature type="region of interest" description="Disordered" evidence="1">
    <location>
        <begin position="46"/>
        <end position="103"/>
    </location>
</feature>
<sequence>MMTMQAHGISDGRPIEHRNRHGGTPLLVAAVVAILGVLGMLVVDHGPLSKPKVQPAASANYSTTGEAARAAGAKVMPTEPRAPIEPAPPGPKPAQPANPIPPQ</sequence>
<dbReference type="AlphaFoldDB" id="A0A560LMW9"/>
<name>A0A560LMW9_9BRAD</name>
<accession>A0A560LMW9</accession>
<comment type="caution">
    <text evidence="3">The sequence shown here is derived from an EMBL/GenBank/DDBJ whole genome shotgun (WGS) entry which is preliminary data.</text>
</comment>
<protein>
    <submittedName>
        <fullName evidence="3">Uncharacterized protein</fullName>
    </submittedName>
</protein>
<dbReference type="Proteomes" id="UP000321304">
    <property type="component" value="Unassembled WGS sequence"/>
</dbReference>
<organism evidence="3 4">
    <name type="scientific">Bradyrhizobium macuxiense</name>
    <dbReference type="NCBI Taxonomy" id="1755647"/>
    <lineage>
        <taxon>Bacteria</taxon>
        <taxon>Pseudomonadati</taxon>
        <taxon>Pseudomonadota</taxon>
        <taxon>Alphaproteobacteria</taxon>
        <taxon>Hyphomicrobiales</taxon>
        <taxon>Nitrobacteraceae</taxon>
        <taxon>Bradyrhizobium</taxon>
    </lineage>
</organism>
<reference evidence="3 4" key="1">
    <citation type="submission" date="2019-06" db="EMBL/GenBank/DDBJ databases">
        <title>Genomic Encyclopedia of Type Strains, Phase IV (KMG-V): Genome sequencing to study the core and pangenomes of soil and plant-associated prokaryotes.</title>
        <authorList>
            <person name="Whitman W."/>
        </authorList>
    </citation>
    <scope>NUCLEOTIDE SEQUENCE [LARGE SCALE GENOMIC DNA]</scope>
    <source>
        <strain evidence="3 4">BR 10355</strain>
    </source>
</reference>
<keyword evidence="2" id="KW-1133">Transmembrane helix</keyword>
<keyword evidence="4" id="KW-1185">Reference proteome</keyword>
<feature type="compositionally biased region" description="Pro residues" evidence="1">
    <location>
        <begin position="83"/>
        <end position="103"/>
    </location>
</feature>
<gene>
    <name evidence="3" type="ORF">FBZ93_107112</name>
</gene>
<feature type="region of interest" description="Disordered" evidence="1">
    <location>
        <begin position="1"/>
        <end position="21"/>
    </location>
</feature>